<evidence type="ECO:0000313" key="2">
    <source>
        <dbReference type="Proteomes" id="UP001059209"/>
    </source>
</evidence>
<dbReference type="RefSeq" id="WP_260572961.1">
    <property type="nucleotide sequence ID" value="NZ_CP104205.1"/>
</dbReference>
<evidence type="ECO:0000313" key="1">
    <source>
        <dbReference type="EMBL" id="UWX55109.1"/>
    </source>
</evidence>
<reference evidence="1" key="1">
    <citation type="submission" date="2022-09" db="EMBL/GenBank/DDBJ databases">
        <title>Maribacter litopenaei sp. nov., isolated from the intestinal tract of the Pacific White Shrimp, Litopenaeus vannamei.</title>
        <authorList>
            <person name="Kim S.Y."/>
            <person name="Hwang C.Y."/>
        </authorList>
    </citation>
    <scope>NUCLEOTIDE SEQUENCE</scope>
    <source>
        <strain evidence="1">HL-LV01</strain>
    </source>
</reference>
<dbReference type="Proteomes" id="UP001059209">
    <property type="component" value="Chromosome"/>
</dbReference>
<proteinExistence type="predicted"/>
<name>A0ABY5YA57_9FLAO</name>
<gene>
    <name evidence="1" type="ORF">NYZ99_00175</name>
</gene>
<organism evidence="1 2">
    <name type="scientific">Maribacter litopenaei</name>
    <dbReference type="NCBI Taxonomy" id="2976127"/>
    <lineage>
        <taxon>Bacteria</taxon>
        <taxon>Pseudomonadati</taxon>
        <taxon>Bacteroidota</taxon>
        <taxon>Flavobacteriia</taxon>
        <taxon>Flavobacteriales</taxon>
        <taxon>Flavobacteriaceae</taxon>
        <taxon>Maribacter</taxon>
    </lineage>
</organism>
<protein>
    <submittedName>
        <fullName evidence="1">Uncharacterized protein</fullName>
    </submittedName>
</protein>
<sequence>MPIYTLCPNYVNHSCEDNDDFVDILLSFCQTNGRKIAFDEKDCVIEAYRKKVRNKENLNTWLKFLTMKSSNYEVVSMEVEINNDEYTRLMISVSSSTFDRNLTCESKTDYLEFREIISKEEIKLIDKDELRDSFKNSELK</sequence>
<keyword evidence="2" id="KW-1185">Reference proteome</keyword>
<dbReference type="EMBL" id="CP104205">
    <property type="protein sequence ID" value="UWX55109.1"/>
    <property type="molecule type" value="Genomic_DNA"/>
</dbReference>
<accession>A0ABY5YA57</accession>